<accession>A0A4Y7SZY7</accession>
<organism evidence="1 2">
    <name type="scientific">Coprinellus micaceus</name>
    <name type="common">Glistening ink-cap mushroom</name>
    <name type="synonym">Coprinus micaceus</name>
    <dbReference type="NCBI Taxonomy" id="71717"/>
    <lineage>
        <taxon>Eukaryota</taxon>
        <taxon>Fungi</taxon>
        <taxon>Dikarya</taxon>
        <taxon>Basidiomycota</taxon>
        <taxon>Agaricomycotina</taxon>
        <taxon>Agaricomycetes</taxon>
        <taxon>Agaricomycetidae</taxon>
        <taxon>Agaricales</taxon>
        <taxon>Agaricineae</taxon>
        <taxon>Psathyrellaceae</taxon>
        <taxon>Coprinellus</taxon>
    </lineage>
</organism>
<gene>
    <name evidence="1" type="ORF">FA13DRAFT_935324</name>
</gene>
<protein>
    <submittedName>
        <fullName evidence="1">Uncharacterized protein</fullName>
    </submittedName>
</protein>
<comment type="caution">
    <text evidence="1">The sequence shown here is derived from an EMBL/GenBank/DDBJ whole genome shotgun (WGS) entry which is preliminary data.</text>
</comment>
<dbReference type="EMBL" id="QPFP01000040">
    <property type="protein sequence ID" value="TEB27430.1"/>
    <property type="molecule type" value="Genomic_DNA"/>
</dbReference>
<evidence type="ECO:0000313" key="1">
    <source>
        <dbReference type="EMBL" id="TEB27430.1"/>
    </source>
</evidence>
<sequence length="63" mass="6500">MCVLPDGKGAPEGYGGAKSGYAAGLCEYPLQDVSWYGLFTSCSYSAIPLSTCGPQFSRGGKKA</sequence>
<evidence type="ECO:0000313" key="2">
    <source>
        <dbReference type="Proteomes" id="UP000298030"/>
    </source>
</evidence>
<keyword evidence="2" id="KW-1185">Reference proteome</keyword>
<dbReference type="AlphaFoldDB" id="A0A4Y7SZY7"/>
<proteinExistence type="predicted"/>
<dbReference type="Proteomes" id="UP000298030">
    <property type="component" value="Unassembled WGS sequence"/>
</dbReference>
<name>A0A4Y7SZY7_COPMI</name>
<reference evidence="1 2" key="1">
    <citation type="journal article" date="2019" name="Nat. Ecol. Evol.">
        <title>Megaphylogeny resolves global patterns of mushroom evolution.</title>
        <authorList>
            <person name="Varga T."/>
            <person name="Krizsan K."/>
            <person name="Foldi C."/>
            <person name="Dima B."/>
            <person name="Sanchez-Garcia M."/>
            <person name="Sanchez-Ramirez S."/>
            <person name="Szollosi G.J."/>
            <person name="Szarkandi J.G."/>
            <person name="Papp V."/>
            <person name="Albert L."/>
            <person name="Andreopoulos W."/>
            <person name="Angelini C."/>
            <person name="Antonin V."/>
            <person name="Barry K.W."/>
            <person name="Bougher N.L."/>
            <person name="Buchanan P."/>
            <person name="Buyck B."/>
            <person name="Bense V."/>
            <person name="Catcheside P."/>
            <person name="Chovatia M."/>
            <person name="Cooper J."/>
            <person name="Damon W."/>
            <person name="Desjardin D."/>
            <person name="Finy P."/>
            <person name="Geml J."/>
            <person name="Haridas S."/>
            <person name="Hughes K."/>
            <person name="Justo A."/>
            <person name="Karasinski D."/>
            <person name="Kautmanova I."/>
            <person name="Kiss B."/>
            <person name="Kocsube S."/>
            <person name="Kotiranta H."/>
            <person name="LaButti K.M."/>
            <person name="Lechner B.E."/>
            <person name="Liimatainen K."/>
            <person name="Lipzen A."/>
            <person name="Lukacs Z."/>
            <person name="Mihaltcheva S."/>
            <person name="Morgado L.N."/>
            <person name="Niskanen T."/>
            <person name="Noordeloos M.E."/>
            <person name="Ohm R.A."/>
            <person name="Ortiz-Santana B."/>
            <person name="Ovrebo C."/>
            <person name="Racz N."/>
            <person name="Riley R."/>
            <person name="Savchenko A."/>
            <person name="Shiryaev A."/>
            <person name="Soop K."/>
            <person name="Spirin V."/>
            <person name="Szebenyi C."/>
            <person name="Tomsovsky M."/>
            <person name="Tulloss R.E."/>
            <person name="Uehling J."/>
            <person name="Grigoriev I.V."/>
            <person name="Vagvolgyi C."/>
            <person name="Papp T."/>
            <person name="Martin F.M."/>
            <person name="Miettinen O."/>
            <person name="Hibbett D.S."/>
            <person name="Nagy L.G."/>
        </authorList>
    </citation>
    <scope>NUCLEOTIDE SEQUENCE [LARGE SCALE GENOMIC DNA]</scope>
    <source>
        <strain evidence="1 2">FP101781</strain>
    </source>
</reference>